<name>K6Z1Q7_9ALTE</name>
<dbReference type="InterPro" id="IPR029058">
    <property type="entry name" value="AB_hydrolase_fold"/>
</dbReference>
<dbReference type="SUPFAM" id="SSF53474">
    <property type="entry name" value="alpha/beta-Hydrolases"/>
    <property type="match status" value="1"/>
</dbReference>
<dbReference type="GO" id="GO:0019740">
    <property type="term" value="P:nitrogen utilization"/>
    <property type="evidence" value="ECO:0007669"/>
    <property type="project" value="UniProtKB-UniRule"/>
</dbReference>
<dbReference type="InterPro" id="IPR019913">
    <property type="entry name" value="Pyrimidine_utilisation_RutD"/>
</dbReference>
<sequence>MYFEILGSKNPDAPTVVLSSGLGGSAHFWQAQLPVLQSGYRVIVYDQNGTGRSPASLPSDYSIQSMADELLAILDHTKITHCHFIGHALGGLVGLNIALQRPEILQSLVLINAWSSPNPHTLRCFRVRQSLLHNSPPEMYLQAQALFLYPPDWIMLNIERLEQEEQHMLEHFPNQDNLLARIKALSEFNIDSQLGAIKTDTLVVANKDDMLVPWQRSEVLASGLVNGTLRVFDYGGHACTITEPKIFNDLLLTHLSHYDAK</sequence>
<keyword evidence="1 2" id="KW-0378">Hydrolase</keyword>
<protein>
    <recommendedName>
        <fullName evidence="2">Putative carbamate hydrolase RutD</fullName>
        <ecNumber evidence="2">3.5.1.-</ecNumber>
    </recommendedName>
    <alternativeName>
        <fullName evidence="2">Aminohydrolase</fullName>
    </alternativeName>
</protein>
<evidence type="ECO:0000256" key="1">
    <source>
        <dbReference type="ARBA" id="ARBA00022801"/>
    </source>
</evidence>
<dbReference type="eggNOG" id="COG0596">
    <property type="taxonomic scope" value="Bacteria"/>
</dbReference>
<gene>
    <name evidence="2" type="primary">rutD</name>
    <name evidence="4" type="ORF">C427_0835</name>
</gene>
<dbReference type="Gene3D" id="3.40.50.1820">
    <property type="entry name" value="alpha/beta hydrolase"/>
    <property type="match status" value="1"/>
</dbReference>
<dbReference type="GO" id="GO:0016811">
    <property type="term" value="F:hydrolase activity, acting on carbon-nitrogen (but not peptide) bonds, in linear amides"/>
    <property type="evidence" value="ECO:0007669"/>
    <property type="project" value="InterPro"/>
</dbReference>
<dbReference type="Pfam" id="PF00561">
    <property type="entry name" value="Abhydrolase_1"/>
    <property type="match status" value="1"/>
</dbReference>
<dbReference type="PATRIC" id="fig|1129794.4.peg.825"/>
<dbReference type="RefSeq" id="WP_007640643.1">
    <property type="nucleotide sequence ID" value="NC_020514.1"/>
</dbReference>
<dbReference type="AlphaFoldDB" id="K6Z1Q7"/>
<proteinExistence type="inferred from homology"/>
<reference evidence="4 5" key="1">
    <citation type="journal article" date="2013" name="Genome Announc.">
        <title>Complete Genome Sequence of Glaciecola psychrophila Strain 170T.</title>
        <authorList>
            <person name="Yin J."/>
            <person name="Chen J."/>
            <person name="Liu G."/>
            <person name="Yu Y."/>
            <person name="Song L."/>
            <person name="Wang X."/>
            <person name="Qu X."/>
        </authorList>
    </citation>
    <scope>NUCLEOTIDE SEQUENCE [LARGE SCALE GENOMIC DNA]</scope>
    <source>
        <strain evidence="4 5">170</strain>
    </source>
</reference>
<dbReference type="PRINTS" id="PR00111">
    <property type="entry name" value="ABHYDROLASE"/>
</dbReference>
<evidence type="ECO:0000259" key="3">
    <source>
        <dbReference type="Pfam" id="PF00561"/>
    </source>
</evidence>
<dbReference type="PANTHER" id="PTHR43798">
    <property type="entry name" value="MONOACYLGLYCEROL LIPASE"/>
    <property type="match status" value="1"/>
</dbReference>
<dbReference type="HOGENOM" id="CLU_020336_50_1_6"/>
<dbReference type="EC" id="3.5.1.-" evidence="2"/>
<dbReference type="STRING" id="1129794.C427_0835"/>
<accession>K6Z1Q7</accession>
<comment type="similarity">
    <text evidence="2">Belongs to the AB hydrolase superfamily. Hydrolase RutD family.</text>
</comment>
<dbReference type="EMBL" id="CP003837">
    <property type="protein sequence ID" value="AGH42944.1"/>
    <property type="molecule type" value="Genomic_DNA"/>
</dbReference>
<organism evidence="4 5">
    <name type="scientific">Paraglaciecola psychrophila 170</name>
    <dbReference type="NCBI Taxonomy" id="1129794"/>
    <lineage>
        <taxon>Bacteria</taxon>
        <taxon>Pseudomonadati</taxon>
        <taxon>Pseudomonadota</taxon>
        <taxon>Gammaproteobacteria</taxon>
        <taxon>Alteromonadales</taxon>
        <taxon>Alteromonadaceae</taxon>
        <taxon>Paraglaciecola</taxon>
    </lineage>
</organism>
<dbReference type="Proteomes" id="UP000011864">
    <property type="component" value="Chromosome"/>
</dbReference>
<dbReference type="KEGG" id="gps:C427_0835"/>
<dbReference type="InterPro" id="IPR000073">
    <property type="entry name" value="AB_hydrolase_1"/>
</dbReference>
<dbReference type="InterPro" id="IPR050266">
    <property type="entry name" value="AB_hydrolase_sf"/>
</dbReference>
<comment type="function">
    <text evidence="2">Involved in pyrimidine catabolism. May facilitate the hydrolysis of carbamate, a reaction that can also occur spontaneously.</text>
</comment>
<dbReference type="NCBIfam" id="TIGR03611">
    <property type="entry name" value="RutD"/>
    <property type="match status" value="1"/>
</dbReference>
<comment type="catalytic activity">
    <reaction evidence="2">
        <text>carbamate + 2 H(+) = NH4(+) + CO2</text>
        <dbReference type="Rhea" id="RHEA:15649"/>
        <dbReference type="ChEBI" id="CHEBI:13941"/>
        <dbReference type="ChEBI" id="CHEBI:15378"/>
        <dbReference type="ChEBI" id="CHEBI:16526"/>
        <dbReference type="ChEBI" id="CHEBI:28938"/>
    </reaction>
</comment>
<evidence type="ECO:0000313" key="4">
    <source>
        <dbReference type="EMBL" id="AGH42944.1"/>
    </source>
</evidence>
<keyword evidence="5" id="KW-1185">Reference proteome</keyword>
<evidence type="ECO:0000313" key="5">
    <source>
        <dbReference type="Proteomes" id="UP000011864"/>
    </source>
</evidence>
<dbReference type="OrthoDB" id="9804723at2"/>
<feature type="domain" description="AB hydrolase-1" evidence="3">
    <location>
        <begin position="14"/>
        <end position="127"/>
    </location>
</feature>
<dbReference type="HAMAP" id="MF_00832">
    <property type="entry name" value="RutD"/>
    <property type="match status" value="1"/>
</dbReference>
<dbReference type="GO" id="GO:0006212">
    <property type="term" value="P:uracil catabolic process"/>
    <property type="evidence" value="ECO:0007669"/>
    <property type="project" value="UniProtKB-UniRule"/>
</dbReference>
<evidence type="ECO:0000256" key="2">
    <source>
        <dbReference type="HAMAP-Rule" id="MF_00832"/>
    </source>
</evidence>